<protein>
    <submittedName>
        <fullName evidence="4">Uncharacterized protein LOC103522039</fullName>
    </submittedName>
</protein>
<dbReference type="PaxDb" id="121845-A0A3Q0JII6"/>
<gene>
    <name evidence="4" type="primary">LOC103522039</name>
</gene>
<dbReference type="AlphaFoldDB" id="A0A3Q0JII6"/>
<feature type="signal peptide" evidence="2">
    <location>
        <begin position="1"/>
        <end position="19"/>
    </location>
</feature>
<sequence>MLPYLTLTLLCLSQTSVYCLENEYFITHLLKNLKNDILHLKPGSNKTYILNSKLLGRNDSIELDIKSRKGVSENKEHDKENALDLKELHKDLNELHKHHAKHSHLSLAERRRRKLRNKIRKAMLKEFEDIHKNHALKIRKIMKCKEHITGRKKIKIKVLRKHLQGVKVELEPEIANKTEGKPKVKVVKKIKLYRMAPARRKKVRHNGVLAYDSNFGSGYEEGGQIPELFLGDEFDDDHISAMFQNTKNLEVFQKTTTTPTTTTTTSTTTKNPKDDYTYEYVYEDELDKGRGFKKEKSEPGQKHRRKGATSDEYTYEYIYEDEMKKSKPIIVTSTTPQTTTTTPTTTPASEEHIIEEYSEEESDGIEPPESGVKEPVKLSPSVERDVRLLQELEHNHTRRTVPLEELYGDSNSQYKEPERFKTEYSHDIGNESNFTLEYDWLAPAATTEAVTHLIAESSIMYDDEDTHEFLAERNRTKLERGYDSYPRDMFFTIDLKDFKTRYTRPSATPEDYYSADNEISMWQVKDKLRGVSLEETRRNRTTTLKPFVQTKAYNVTRSVGQLYNITINDKMEVKRFDVQEFVRNASRSWMRNVTERTTEVAREDDQFVTMDDLNKYYHVPQYSPNRKLRRYKRDLGHGMKMPRRQYEALVYLFQKVNNTRWLARLRKMKDAPNLMECLIRRTKRKQNKKSIVYKQKALKPKKRPKGPKRVVLKKRKPKVNKRIERIRLGAKRRREKHGKKRRRRSVDEIVYSEDHDKNIVGNKYIDIKELDIGHDLERFKRSLEIDEVKLVRKKRNVEKVSDDLLHDFEMNPTDMHGTIENMTQIFQANLLETHKIAIDKAMTQAIEQVENTKNISEYTKMEEVKIYRTFICEYKQLMEEWFVNTFFDVPNAMRRYAKKNIFKLRKDRVPSTPQINKFFEYDNYLTIR</sequence>
<evidence type="ECO:0000256" key="2">
    <source>
        <dbReference type="SAM" id="SignalP"/>
    </source>
</evidence>
<dbReference type="Proteomes" id="UP000079169">
    <property type="component" value="Unplaced"/>
</dbReference>
<reference evidence="4" key="1">
    <citation type="submission" date="2025-08" db="UniProtKB">
        <authorList>
            <consortium name="RefSeq"/>
        </authorList>
    </citation>
    <scope>IDENTIFICATION</scope>
</reference>
<dbReference type="GeneID" id="103522039"/>
<organism evidence="3 4">
    <name type="scientific">Diaphorina citri</name>
    <name type="common">Asian citrus psyllid</name>
    <dbReference type="NCBI Taxonomy" id="121845"/>
    <lineage>
        <taxon>Eukaryota</taxon>
        <taxon>Metazoa</taxon>
        <taxon>Ecdysozoa</taxon>
        <taxon>Arthropoda</taxon>
        <taxon>Hexapoda</taxon>
        <taxon>Insecta</taxon>
        <taxon>Pterygota</taxon>
        <taxon>Neoptera</taxon>
        <taxon>Paraneoptera</taxon>
        <taxon>Hemiptera</taxon>
        <taxon>Sternorrhyncha</taxon>
        <taxon>Psylloidea</taxon>
        <taxon>Psyllidae</taxon>
        <taxon>Diaphorininae</taxon>
        <taxon>Diaphorina</taxon>
    </lineage>
</organism>
<feature type="non-terminal residue" evidence="4">
    <location>
        <position position="928"/>
    </location>
</feature>
<accession>A0A3Q0JII6</accession>
<feature type="compositionally biased region" description="Acidic residues" evidence="1">
    <location>
        <begin position="357"/>
        <end position="366"/>
    </location>
</feature>
<evidence type="ECO:0000313" key="3">
    <source>
        <dbReference type="Proteomes" id="UP000079169"/>
    </source>
</evidence>
<name>A0A3Q0JII6_DIACI</name>
<feature type="chain" id="PRO_5018292714" evidence="2">
    <location>
        <begin position="20"/>
        <end position="928"/>
    </location>
</feature>
<dbReference type="RefSeq" id="XP_026688226.1">
    <property type="nucleotide sequence ID" value="XM_026832425.1"/>
</dbReference>
<evidence type="ECO:0000256" key="1">
    <source>
        <dbReference type="SAM" id="MobiDB-lite"/>
    </source>
</evidence>
<keyword evidence="2" id="KW-0732">Signal</keyword>
<keyword evidence="3" id="KW-1185">Reference proteome</keyword>
<dbReference type="KEGG" id="dci:103522039"/>
<proteinExistence type="predicted"/>
<feature type="region of interest" description="Disordered" evidence="1">
    <location>
        <begin position="357"/>
        <end position="379"/>
    </location>
</feature>
<evidence type="ECO:0000313" key="4">
    <source>
        <dbReference type="RefSeq" id="XP_026688226.1"/>
    </source>
</evidence>